<dbReference type="WBParaSite" id="TREG1_38340.1">
    <property type="protein sequence ID" value="TREG1_38340.1"/>
    <property type="gene ID" value="TREG1_38340"/>
</dbReference>
<dbReference type="OrthoDB" id="10287916at2759"/>
<protein>
    <submittedName>
        <fullName evidence="3">Serine/threonine-protein kinase</fullName>
    </submittedName>
</protein>
<evidence type="ECO:0000313" key="3">
    <source>
        <dbReference type="WBParaSite" id="TREG1_38340.1"/>
    </source>
</evidence>
<reference evidence="3" key="2">
    <citation type="submission" date="2023-11" db="UniProtKB">
        <authorList>
            <consortium name="WormBaseParasite"/>
        </authorList>
    </citation>
    <scope>IDENTIFICATION</scope>
</reference>
<feature type="compositionally biased region" description="Polar residues" evidence="1">
    <location>
        <begin position="365"/>
        <end position="376"/>
    </location>
</feature>
<keyword evidence="2" id="KW-1185">Reference proteome</keyword>
<reference evidence="2" key="1">
    <citation type="submission" date="2022-06" db="EMBL/GenBank/DDBJ databases">
        <authorList>
            <person name="Berger JAMES D."/>
            <person name="Berger JAMES D."/>
        </authorList>
    </citation>
    <scope>NUCLEOTIDE SEQUENCE [LARGE SCALE GENOMIC DNA]</scope>
</reference>
<evidence type="ECO:0000313" key="2">
    <source>
        <dbReference type="Proteomes" id="UP000050795"/>
    </source>
</evidence>
<feature type="compositionally biased region" description="Basic and acidic residues" evidence="1">
    <location>
        <begin position="353"/>
        <end position="364"/>
    </location>
</feature>
<organism evidence="2 3">
    <name type="scientific">Trichobilharzia regenti</name>
    <name type="common">Nasal bird schistosome</name>
    <dbReference type="NCBI Taxonomy" id="157069"/>
    <lineage>
        <taxon>Eukaryota</taxon>
        <taxon>Metazoa</taxon>
        <taxon>Spiralia</taxon>
        <taxon>Lophotrochozoa</taxon>
        <taxon>Platyhelminthes</taxon>
        <taxon>Trematoda</taxon>
        <taxon>Digenea</taxon>
        <taxon>Strigeidida</taxon>
        <taxon>Schistosomatoidea</taxon>
        <taxon>Schistosomatidae</taxon>
        <taxon>Trichobilharzia</taxon>
    </lineage>
</organism>
<proteinExistence type="predicted"/>
<evidence type="ECO:0000256" key="1">
    <source>
        <dbReference type="SAM" id="MobiDB-lite"/>
    </source>
</evidence>
<sequence>MESICEKSSSSGVSNDSHKLLMKCNYPSTLTLSSSKPDKLTQKLVDCRASSEMIPNLSNGLGDSEHCLSLPNITRNKALNNSDLYKQKDAELLSTEYKLHRANYLSLQPRNHNNYYLSISRIREEKVFKYFLSDHENKMMKPDRISFINSKKHNKDILCPLTTGEPTLFITNSQGLNRLTNFVTNDNDCQVNKNFSLNKLTEKQSSKATTSNYDYSNIEDNKKYQTDILSWSDVLQYCNEEDLGGNTAHFGNEYCDKMNLLNNQSSLDEIETLNRETSKTNFSDIRLTKKDFPDLLFSDIKISDLFGDDNIGDNDDYSEVMVGDNRKKKIFLNSSTMTEDLTSVDDDELHLKHDSEKCESKPNDNETNAVDEGSTNNHEEDNTSSSVPLKHKCFKIFPCIARNDDK</sequence>
<accession>A0A183WHG1</accession>
<feature type="region of interest" description="Disordered" evidence="1">
    <location>
        <begin position="353"/>
        <end position="387"/>
    </location>
</feature>
<dbReference type="Proteomes" id="UP000050795">
    <property type="component" value="Unassembled WGS sequence"/>
</dbReference>
<name>A0A183WHG1_TRIRE</name>
<dbReference type="AlphaFoldDB" id="A0A183WHG1"/>